<evidence type="ECO:0000313" key="4">
    <source>
        <dbReference type="Proteomes" id="UP000316598"/>
    </source>
</evidence>
<gene>
    <name evidence="3" type="ORF">Pla22_45590</name>
</gene>
<dbReference type="EMBL" id="SJPI01000003">
    <property type="protein sequence ID" value="TWT49363.1"/>
    <property type="molecule type" value="Genomic_DNA"/>
</dbReference>
<dbReference type="PANTHER" id="PTHR43581">
    <property type="entry name" value="ATP/GTP PHOSPHATASE"/>
    <property type="match status" value="1"/>
</dbReference>
<dbReference type="InterPro" id="IPR041685">
    <property type="entry name" value="AAA_GajA/Old/RecF-like"/>
</dbReference>
<dbReference type="Pfam" id="PF20469">
    <property type="entry name" value="OLD-like_TOPRIM"/>
    <property type="match status" value="1"/>
</dbReference>
<evidence type="ECO:0000313" key="3">
    <source>
        <dbReference type="EMBL" id="TWT49363.1"/>
    </source>
</evidence>
<evidence type="ECO:0000259" key="1">
    <source>
        <dbReference type="Pfam" id="PF13175"/>
    </source>
</evidence>
<reference evidence="3 4" key="1">
    <citation type="submission" date="2019-02" db="EMBL/GenBank/DDBJ databases">
        <title>Deep-cultivation of Planctomycetes and their phenomic and genomic characterization uncovers novel biology.</title>
        <authorList>
            <person name="Wiegand S."/>
            <person name="Jogler M."/>
            <person name="Boedeker C."/>
            <person name="Pinto D."/>
            <person name="Vollmers J."/>
            <person name="Rivas-Marin E."/>
            <person name="Kohn T."/>
            <person name="Peeters S.H."/>
            <person name="Heuer A."/>
            <person name="Rast P."/>
            <person name="Oberbeckmann S."/>
            <person name="Bunk B."/>
            <person name="Jeske O."/>
            <person name="Meyerdierks A."/>
            <person name="Storesund J.E."/>
            <person name="Kallscheuer N."/>
            <person name="Luecker S."/>
            <person name="Lage O.M."/>
            <person name="Pohl T."/>
            <person name="Merkel B.J."/>
            <person name="Hornburger P."/>
            <person name="Mueller R.-W."/>
            <person name="Bruemmer F."/>
            <person name="Labrenz M."/>
            <person name="Spormann A.M."/>
            <person name="Op Den Camp H."/>
            <person name="Overmann J."/>
            <person name="Amann R."/>
            <person name="Jetten M.S.M."/>
            <person name="Mascher T."/>
            <person name="Medema M.H."/>
            <person name="Devos D.P."/>
            <person name="Kaster A.-K."/>
            <person name="Ovreas L."/>
            <person name="Rohde M."/>
            <person name="Galperin M.Y."/>
            <person name="Jogler C."/>
        </authorList>
    </citation>
    <scope>NUCLEOTIDE SEQUENCE [LARGE SCALE GENOMIC DNA]</scope>
    <source>
        <strain evidence="3 4">Pla22</strain>
    </source>
</reference>
<feature type="domain" description="OLD protein-like TOPRIM" evidence="2">
    <location>
        <begin position="430"/>
        <end position="493"/>
    </location>
</feature>
<keyword evidence="4" id="KW-1185">Reference proteome</keyword>
<dbReference type="Gene3D" id="3.40.50.300">
    <property type="entry name" value="P-loop containing nucleotide triphosphate hydrolases"/>
    <property type="match status" value="1"/>
</dbReference>
<feature type="domain" description="Endonuclease GajA/Old nuclease/RecF-like AAA" evidence="1">
    <location>
        <begin position="1"/>
        <end position="152"/>
    </location>
</feature>
<dbReference type="RefSeq" id="WP_146516889.1">
    <property type="nucleotide sequence ID" value="NZ_SJPI01000003.1"/>
</dbReference>
<evidence type="ECO:0000259" key="2">
    <source>
        <dbReference type="Pfam" id="PF20469"/>
    </source>
</evidence>
<name>A0A5C5WH85_9BACT</name>
<comment type="caution">
    <text evidence="3">The sequence shown here is derived from an EMBL/GenBank/DDBJ whole genome shotgun (WGS) entry which is preliminary data.</text>
</comment>
<dbReference type="CDD" id="cd00267">
    <property type="entry name" value="ABC_ATPase"/>
    <property type="match status" value="1"/>
</dbReference>
<organism evidence="3 4">
    <name type="scientific">Rubripirellula amarantea</name>
    <dbReference type="NCBI Taxonomy" id="2527999"/>
    <lineage>
        <taxon>Bacteria</taxon>
        <taxon>Pseudomonadati</taxon>
        <taxon>Planctomycetota</taxon>
        <taxon>Planctomycetia</taxon>
        <taxon>Pirellulales</taxon>
        <taxon>Pirellulaceae</taxon>
        <taxon>Rubripirellula</taxon>
    </lineage>
</organism>
<sequence>MKIKKFTILNYRAIESVEISLRHSLTPIVGVNESGKTTILQAIQAFDKGRDKYHKDNNHLEFQNRYSTSDTEGSQIIAKISLSEEEFEELEATFPSTATTTDRSLFSACRLGEKSFDLARILCKVDNKIKKRYEVAHDAYSEPAKRTIRKYIVERLPMILYFDDFTDRVPEKVEFSKEFMESGKLSSRGIHREWQELVREIFSRADADGLDGIMNGEDRPTPLRNFLAIDDTDRREAILEDISDMLNKEIIEDWKSLKKSGASALADDTSDLQLRIRPESYEDGSFDLSFRVIDKSSKGKKRPFAVTSRSKGFQWFFNYMTKLKFNPRYKGAIENSIFLLDEPGSYLHSSAQSELLRELKNVSEKNSILYCTHSQYLLNPNVINLGSIKVAKRVEGKIHLQGYGDIGTNEEGAALAPVYSALNLNASRDFVGKVILVEGISDYCVFQMLIKNLPSLKGTVLSIVPASGAGTVDKLLGFAIGFASDFLILLDRDEAGDDQLQTIKEVDENLCAKVVQYGTSGKFLLEDHFHSDDVEKIMKLTGLCNFKKAIPSLFWNHGDCHSDVVNGLHSETLKNLEPTLSRIHCLANF</sequence>
<dbReference type="AlphaFoldDB" id="A0A5C5WH85"/>
<accession>A0A5C5WH85</accession>
<dbReference type="InterPro" id="IPR034139">
    <property type="entry name" value="TOPRIM_OLD"/>
</dbReference>
<dbReference type="Pfam" id="PF13175">
    <property type="entry name" value="AAA_15"/>
    <property type="match status" value="1"/>
</dbReference>
<dbReference type="OrthoDB" id="260942at2"/>
<protein>
    <submittedName>
        <fullName evidence="3">Recombination protein F</fullName>
    </submittedName>
</protein>
<dbReference type="SUPFAM" id="SSF52540">
    <property type="entry name" value="P-loop containing nucleoside triphosphate hydrolases"/>
    <property type="match status" value="1"/>
</dbReference>
<dbReference type="InterPro" id="IPR051396">
    <property type="entry name" value="Bact_Antivir_Def_Nuclease"/>
</dbReference>
<dbReference type="Proteomes" id="UP000316598">
    <property type="component" value="Unassembled WGS sequence"/>
</dbReference>
<proteinExistence type="predicted"/>
<dbReference type="InterPro" id="IPR027417">
    <property type="entry name" value="P-loop_NTPase"/>
</dbReference>
<dbReference type="PANTHER" id="PTHR43581:SF4">
    <property type="entry name" value="ATP_GTP PHOSPHATASE"/>
    <property type="match status" value="1"/>
</dbReference>